<proteinExistence type="predicted"/>
<organism evidence="1 2">
    <name type="scientific">Ligaoa zhengdingensis</name>
    <dbReference type="NCBI Taxonomy" id="2763658"/>
    <lineage>
        <taxon>Bacteria</taxon>
        <taxon>Bacillati</taxon>
        <taxon>Bacillota</taxon>
        <taxon>Clostridia</taxon>
        <taxon>Eubacteriales</taxon>
        <taxon>Oscillospiraceae</taxon>
        <taxon>Ligaoa</taxon>
    </lineage>
</organism>
<comment type="caution">
    <text evidence="1">The sequence shown here is derived from an EMBL/GenBank/DDBJ whole genome shotgun (WGS) entry which is preliminary data.</text>
</comment>
<dbReference type="EMBL" id="JACRST010000002">
    <property type="protein sequence ID" value="MBC8545880.1"/>
    <property type="molecule type" value="Genomic_DNA"/>
</dbReference>
<dbReference type="Proteomes" id="UP000653127">
    <property type="component" value="Unassembled WGS sequence"/>
</dbReference>
<dbReference type="RefSeq" id="WP_249282030.1">
    <property type="nucleotide sequence ID" value="NZ_JACRST010000002.1"/>
</dbReference>
<name>A0A926DZ58_9FIRM</name>
<reference evidence="1" key="1">
    <citation type="submission" date="2020-08" db="EMBL/GenBank/DDBJ databases">
        <title>Genome public.</title>
        <authorList>
            <person name="Liu C."/>
            <person name="Sun Q."/>
        </authorList>
    </citation>
    <scope>NUCLEOTIDE SEQUENCE</scope>
    <source>
        <strain evidence="1">NSJ-31</strain>
    </source>
</reference>
<protein>
    <submittedName>
        <fullName evidence="1">Uncharacterized protein</fullName>
    </submittedName>
</protein>
<sequence length="76" mass="9108">MIDQIAAGRVQMAEHEDQTARYRHLLREQLNQEGRKLLLRIIDEKDLRAERVAYQNYRQGFRDGLELAVELLWKTQ</sequence>
<dbReference type="AlphaFoldDB" id="A0A926DZ58"/>
<dbReference type="InterPro" id="IPR049215">
    <property type="entry name" value="DUF6809"/>
</dbReference>
<dbReference type="Pfam" id="PF20648">
    <property type="entry name" value="DUF6809"/>
    <property type="match status" value="1"/>
</dbReference>
<evidence type="ECO:0000313" key="2">
    <source>
        <dbReference type="Proteomes" id="UP000653127"/>
    </source>
</evidence>
<gene>
    <name evidence="1" type="ORF">H8711_02860</name>
</gene>
<keyword evidence="2" id="KW-1185">Reference proteome</keyword>
<accession>A0A926DZ58</accession>
<evidence type="ECO:0000313" key="1">
    <source>
        <dbReference type="EMBL" id="MBC8545880.1"/>
    </source>
</evidence>